<feature type="domain" description="Type VI secretion system component TssM1 N-terminal" evidence="4">
    <location>
        <begin position="204"/>
        <end position="461"/>
    </location>
</feature>
<dbReference type="Gene3D" id="3.40.50.300">
    <property type="entry name" value="P-loop containing nucleotide triphosphate hydrolases"/>
    <property type="match status" value="1"/>
</dbReference>
<dbReference type="STRING" id="491952.Mar181_2480"/>
<dbReference type="InterPro" id="IPR048677">
    <property type="entry name" value="TssM1_hel"/>
</dbReference>
<dbReference type="SUPFAM" id="SSF52540">
    <property type="entry name" value="P-loop containing nucleoside triphosphate hydrolases"/>
    <property type="match status" value="1"/>
</dbReference>
<evidence type="ECO:0000313" key="6">
    <source>
        <dbReference type="EMBL" id="AEF55513.1"/>
    </source>
</evidence>
<dbReference type="InterPro" id="IPR053156">
    <property type="entry name" value="T6SS_TssM-like"/>
</dbReference>
<dbReference type="Proteomes" id="UP000009230">
    <property type="component" value="Chromosome"/>
</dbReference>
<organism evidence="6 7">
    <name type="scientific">Marinomonas posidonica (strain CECT 7376 / NCIMB 14433 / IVIA-Po-181)</name>
    <dbReference type="NCBI Taxonomy" id="491952"/>
    <lineage>
        <taxon>Bacteria</taxon>
        <taxon>Pseudomonadati</taxon>
        <taxon>Pseudomonadota</taxon>
        <taxon>Gammaproteobacteria</taxon>
        <taxon>Oceanospirillales</taxon>
        <taxon>Oceanospirillaceae</taxon>
        <taxon>Marinomonas</taxon>
    </lineage>
</organism>
<dbReference type="Pfam" id="PF06761">
    <property type="entry name" value="IcmF-related"/>
    <property type="match status" value="1"/>
</dbReference>
<evidence type="ECO:0000259" key="3">
    <source>
        <dbReference type="Pfam" id="PF06761"/>
    </source>
</evidence>
<reference evidence="6 7" key="1">
    <citation type="journal article" date="2012" name="Stand. Genomic Sci.">
        <title>Complete genome sequence of Marinomonas posidonica type strain (IVIA-Po-181(T)).</title>
        <authorList>
            <person name="Lucas-Elio P."/>
            <person name="Goodwin L."/>
            <person name="Woyke T."/>
            <person name="Pitluck S."/>
            <person name="Nolan M."/>
            <person name="Kyrpides N.C."/>
            <person name="Detter J.C."/>
            <person name="Copeland A."/>
            <person name="Lu M."/>
            <person name="Bruce D."/>
            <person name="Detter C."/>
            <person name="Tapia R."/>
            <person name="Han S."/>
            <person name="Land M.L."/>
            <person name="Ivanova N."/>
            <person name="Mikhailova N."/>
            <person name="Johnston A.W."/>
            <person name="Sanchez-Amat A."/>
        </authorList>
    </citation>
    <scope>NUCLEOTIDE SEQUENCE [LARGE SCALE GENOMIC DNA]</scope>
    <source>
        <strain evidence="7">CECT 7376 / NCIMB 14433 / IVIA-Po-181</strain>
    </source>
</reference>
<evidence type="ECO:0000259" key="5">
    <source>
        <dbReference type="Pfam" id="PF21070"/>
    </source>
</evidence>
<dbReference type="InterPro" id="IPR025743">
    <property type="entry name" value="TssM1_N"/>
</dbReference>
<dbReference type="EMBL" id="CP002771">
    <property type="protein sequence ID" value="AEF55513.1"/>
    <property type="molecule type" value="Genomic_DNA"/>
</dbReference>
<dbReference type="CDD" id="cd00882">
    <property type="entry name" value="Ras_like_GTPase"/>
    <property type="match status" value="1"/>
</dbReference>
<feature type="domain" description="IcmF-related" evidence="3">
    <location>
        <begin position="512"/>
        <end position="825"/>
    </location>
</feature>
<dbReference type="Pfam" id="PF21070">
    <property type="entry name" value="IcmF_helical"/>
    <property type="match status" value="1"/>
</dbReference>
<dbReference type="KEGG" id="mpc:Mar181_2480"/>
<proteinExistence type="predicted"/>
<evidence type="ECO:0000259" key="2">
    <source>
        <dbReference type="Pfam" id="PF06744"/>
    </source>
</evidence>
<dbReference type="PANTHER" id="PTHR36153">
    <property type="entry name" value="INNER MEMBRANE PROTEIN-RELATED"/>
    <property type="match status" value="1"/>
</dbReference>
<dbReference type="InterPro" id="IPR009612">
    <property type="entry name" value="IcmF-rel"/>
</dbReference>
<feature type="transmembrane region" description="Helical" evidence="1">
    <location>
        <begin position="20"/>
        <end position="38"/>
    </location>
</feature>
<keyword evidence="1" id="KW-1133">Transmembrane helix</keyword>
<keyword evidence="1" id="KW-0812">Transmembrane</keyword>
<evidence type="ECO:0000313" key="7">
    <source>
        <dbReference type="Proteomes" id="UP000009230"/>
    </source>
</evidence>
<protein>
    <submittedName>
        <fullName evidence="6">Type VI secretion protein IcmF</fullName>
    </submittedName>
</protein>
<name>F6CWV1_MARPP</name>
<dbReference type="Pfam" id="PF06744">
    <property type="entry name" value="IcmF_C"/>
    <property type="match status" value="1"/>
</dbReference>
<dbReference type="Pfam" id="PF14331">
    <property type="entry name" value="IcmF-related_N"/>
    <property type="match status" value="1"/>
</dbReference>
<dbReference type="NCBIfam" id="TIGR03348">
    <property type="entry name" value="VI_IcmF"/>
    <property type="match status" value="1"/>
</dbReference>
<dbReference type="HOGENOM" id="CLU_003353_1_0_6"/>
<feature type="domain" description="Type VI secretion system IcmF C-terminal" evidence="2">
    <location>
        <begin position="1055"/>
        <end position="1161"/>
    </location>
</feature>
<feature type="domain" description="Type VI secretion system component TssM1 helical" evidence="5">
    <location>
        <begin position="953"/>
        <end position="1012"/>
    </location>
</feature>
<feature type="transmembrane region" description="Helical" evidence="1">
    <location>
        <begin position="455"/>
        <end position="474"/>
    </location>
</feature>
<feature type="transmembrane region" description="Helical" evidence="1">
    <location>
        <begin position="50"/>
        <end position="74"/>
    </location>
</feature>
<dbReference type="RefSeq" id="WP_013796986.1">
    <property type="nucleotide sequence ID" value="NC_015559.1"/>
</dbReference>
<dbReference type="eggNOG" id="COG3523">
    <property type="taxonomic scope" value="Bacteria"/>
</dbReference>
<gene>
    <name evidence="6" type="ordered locus">Mar181_2480</name>
</gene>
<evidence type="ECO:0000259" key="4">
    <source>
        <dbReference type="Pfam" id="PF14331"/>
    </source>
</evidence>
<dbReference type="InterPro" id="IPR027417">
    <property type="entry name" value="P-loop_NTPase"/>
</dbReference>
<dbReference type="InterPro" id="IPR010623">
    <property type="entry name" value="IcmF_C"/>
</dbReference>
<keyword evidence="7" id="KW-1185">Reference proteome</keyword>
<dbReference type="OrthoDB" id="9758229at2"/>
<evidence type="ECO:0000256" key="1">
    <source>
        <dbReference type="SAM" id="Phobius"/>
    </source>
</evidence>
<dbReference type="AlphaFoldDB" id="F6CWV1"/>
<accession>F6CWV1</accession>
<dbReference type="InterPro" id="IPR017731">
    <property type="entry name" value="TssM1-like"/>
</dbReference>
<sequence length="1182" mass="134264">MFKFIKALFGKLGSSFKVALPFLVFLIIVLVNIAIWWMGPWLEINNEFPFVSVSNRLVCMGLFSLSCCALWGVYQWRKFSKFKAEVEHQEVLKEDPVQAAVENQEDDLNKVIFSLKDSLNKRNYLYSLPWYLVMGLENAGKTSLINRSGQNYTFSTVLKSSGIKSKNTYSFDWWVGDKSVLIDPDGEILTQGLNLTGSDSDGEVEKGLWLHFLTWLEKTRSQRPLNGIVLAIDISKLATSTVYERKAYATILRSRIRELMETLSTRLPVYVALTKLDLLYGFEAFFSNYKKDQRDDVLGFTFSLDSVESHDSWLSEFDKEYNAFIDYVNAIFPQLASESIEDEDRNAIYSFTRQISGLKEVLSNFFEDALSSDRFSTSPLVRGVYFASVYQQGVPTNAFDDAASRRYGLTHAINKAQNAKNSTTYFTKSLFNKIIYPEAGLASDNFRVAKQKRRIMLTSILVCSMVTVLLAASWHRFYEKNIHQSDAVISKVNNYLKDFPVGASLTSQEEILPPLNTIRDATLEFGFFRDKPRYISDLGLYQGHLIGPQVEITYLNLLEFKYLPSLMADLVVDLKKAKSDEDKLAVLRVYRMLVDKSGRYDDFVLNYFSRKWQVRFSGMKEVQDKLLQHLEYALQHTDLETLRGRGDNNAIAVLKPYEKLIASTQAELGALSIDERVYRNLKLTAQTKLGTDQDMSNLIGPVFPLVFDQRGNSSKLRIPAMLSKKGFENYFLPSSESVSDLALIDSWVLGQTETARFSEADKQALKEKIRASYVADYTNSWRSAVNGFEIKDFKDINEAVNVLENLTGNSQPIIRFLSALDDNTNIFPELPEDRVALEELQKSTKYNIALKINAPFSDLNGMIKASDDKPANIDEVVVAIDQLKAYLKAIQDAPDVGRAALETTKARTSLNSVDPIYTLNRISAGLPKPLDSMLTKLANQSWYVIKQEAIRYLEVRWHNDIYKVYEQKFASKYPFRADANSDVSLQDFEKFFAPNGTLDQFYSNQLKMFIEENLELSGELQGKSLIRDDVLAQLDQAKLIQDAFFNRKGVLDVSFGIEPVNLTANKRRGLLNVDGQNLSYSHGPRNNVEMVWPNTLGDTALSKMTLVPTQLNFSPRSIDSSGPWAFFRLLGMANVVSSSVSNVTYQFSIDEGLMEIRVNTEKEVNPFTRDLFKSFSLSDTLY</sequence>
<keyword evidence="1" id="KW-0472">Membrane</keyword>
<dbReference type="PANTHER" id="PTHR36153:SF5">
    <property type="entry name" value="EXPORTED PROTEIN"/>
    <property type="match status" value="1"/>
</dbReference>